<keyword evidence="3" id="KW-1185">Reference proteome</keyword>
<dbReference type="OrthoDB" id="6057646at2"/>
<comment type="caution">
    <text evidence="2">The sequence shown here is derived from an EMBL/GenBank/DDBJ whole genome shotgun (WGS) entry which is preliminary data.</text>
</comment>
<dbReference type="AlphaFoldDB" id="A0A3R8NS03"/>
<organism evidence="2 3">
    <name type="scientific">Lautropia dentalis</name>
    <dbReference type="NCBI Taxonomy" id="2490857"/>
    <lineage>
        <taxon>Bacteria</taxon>
        <taxon>Pseudomonadati</taxon>
        <taxon>Pseudomonadota</taxon>
        <taxon>Betaproteobacteria</taxon>
        <taxon>Burkholderiales</taxon>
        <taxon>Burkholderiaceae</taxon>
        <taxon>Lautropia</taxon>
    </lineage>
</organism>
<proteinExistence type="predicted"/>
<sequence>MHSLATEFPVDPATGPDDFLQAIVHWLDTDQQTSLPTDALHALPRNVTGNLQALITGEPKRALPPLTSPDATESLQVLATITPHSDPARPHETLAGISYSRRQGPILWTTTAVWSSQQAVGGKGLPSAWVGLRVRSSADDPMQRLPVDRHPAIVRCMLDRLGGGQDGPFTASASPRALSSGHDLMLAASAVLGSTGNRMPVVYVSANFQHGHAVNPARLANELAGLAHVLVEPGNNFSRQLQRQTDGVNVYGGTVGIHWPEGGEKRAFFLGSLYRTAAELHDVIREDIRRTHINRRPLPRCTWTHLRESSSRNAIAVLRSSGSGSVEDYIRNFDEELAAREQQLQEAEHEIRRLEQELRRHSAHPGGMTPLLRSGEERDFYDNETLCILLDALQEASQRGVPGESRRQHVLLSILKANPRPPGCLASQYRDTLKNLLRGTTTLDTRTRRGLEKLGFTITDGGKHYKLVYQGDDRYTYTLPSSGSDYRGGLNAASDIGRLMF</sequence>
<dbReference type="Proteomes" id="UP000270261">
    <property type="component" value="Unassembled WGS sequence"/>
</dbReference>
<evidence type="ECO:0000313" key="2">
    <source>
        <dbReference type="EMBL" id="RRN44445.1"/>
    </source>
</evidence>
<feature type="coiled-coil region" evidence="1">
    <location>
        <begin position="330"/>
        <end position="364"/>
    </location>
</feature>
<dbReference type="RefSeq" id="WP_125096638.1">
    <property type="nucleotide sequence ID" value="NZ_RRUE01000002.1"/>
</dbReference>
<gene>
    <name evidence="2" type="ORF">EHV23_14185</name>
</gene>
<reference evidence="2 3" key="1">
    <citation type="submission" date="2018-11" db="EMBL/GenBank/DDBJ databases">
        <title>Genome sequencing of Lautropia sp. KCOM 2505 (= ChDC F240).</title>
        <authorList>
            <person name="Kook J.-K."/>
            <person name="Park S.-N."/>
            <person name="Lim Y.K."/>
        </authorList>
    </citation>
    <scope>NUCLEOTIDE SEQUENCE [LARGE SCALE GENOMIC DNA]</scope>
    <source>
        <strain evidence="2 3">KCOM 2505</strain>
    </source>
</reference>
<name>A0A3R8NS03_9BURK</name>
<dbReference type="EMBL" id="RRUE01000002">
    <property type="protein sequence ID" value="RRN44445.1"/>
    <property type="molecule type" value="Genomic_DNA"/>
</dbReference>
<protein>
    <submittedName>
        <fullName evidence="2">Uncharacterized protein</fullName>
    </submittedName>
</protein>
<keyword evidence="1" id="KW-0175">Coiled coil</keyword>
<evidence type="ECO:0000256" key="1">
    <source>
        <dbReference type="SAM" id="Coils"/>
    </source>
</evidence>
<evidence type="ECO:0000313" key="3">
    <source>
        <dbReference type="Proteomes" id="UP000270261"/>
    </source>
</evidence>
<accession>A0A3R8NS03</accession>